<name>A0ABM1M8P1_NICVS</name>
<gene>
    <name evidence="2" type="primary">LOC108558522</name>
</gene>
<reference evidence="2" key="1">
    <citation type="submission" date="2025-08" db="UniProtKB">
        <authorList>
            <consortium name="RefSeq"/>
        </authorList>
    </citation>
    <scope>IDENTIFICATION</scope>
    <source>
        <tissue evidence="2">Whole Larva</tissue>
    </source>
</reference>
<organism evidence="1 2">
    <name type="scientific">Nicrophorus vespilloides</name>
    <name type="common">Boreal carrion beetle</name>
    <dbReference type="NCBI Taxonomy" id="110193"/>
    <lineage>
        <taxon>Eukaryota</taxon>
        <taxon>Metazoa</taxon>
        <taxon>Ecdysozoa</taxon>
        <taxon>Arthropoda</taxon>
        <taxon>Hexapoda</taxon>
        <taxon>Insecta</taxon>
        <taxon>Pterygota</taxon>
        <taxon>Neoptera</taxon>
        <taxon>Endopterygota</taxon>
        <taxon>Coleoptera</taxon>
        <taxon>Polyphaga</taxon>
        <taxon>Staphyliniformia</taxon>
        <taxon>Silphidae</taxon>
        <taxon>Nicrophorinae</taxon>
        <taxon>Nicrophorus</taxon>
    </lineage>
</organism>
<proteinExistence type="predicted"/>
<dbReference type="RefSeq" id="XP_017770941.1">
    <property type="nucleotide sequence ID" value="XM_017915452.1"/>
</dbReference>
<dbReference type="GeneID" id="108558522"/>
<dbReference type="Proteomes" id="UP000695000">
    <property type="component" value="Unplaced"/>
</dbReference>
<sequence>MADFDEFVAEVESHLQRLLEEHNYNTVGNFVALYDSFRKSSCTSFTEFYQNYAPPITPSHHTCVGLALELWLKLKHLSSHLYLVSCEESIGVFDEYAGLYDSIYESISVLEKEHVLLAVKVDVCGRAGILLCDPGYHIGRVVVVMPDELHPHTGWFVQSQEQNVRKEYNYVFSSRNPNFIEWYDRTTRSASSKVEEVHSLIYIKKPFLTAVDVTERRNLVYSFRSLLSRDQKGHLLAGLYFKLKENSDEFTIFYHDDGKQRIKLNFATFTNADRINEQLLNIVNLCNDQLNLKRGELMQLIKRLGDIMQDKAYVRQVLDTNTCINNMTEVN</sequence>
<evidence type="ECO:0000313" key="1">
    <source>
        <dbReference type="Proteomes" id="UP000695000"/>
    </source>
</evidence>
<evidence type="ECO:0000313" key="2">
    <source>
        <dbReference type="RefSeq" id="XP_017770941.1"/>
    </source>
</evidence>
<accession>A0ABM1M8P1</accession>
<protein>
    <submittedName>
        <fullName evidence="2">Uncharacterized protein LOC108558522</fullName>
    </submittedName>
</protein>
<keyword evidence="1" id="KW-1185">Reference proteome</keyword>